<name>A0A0A9ZHK6_LYGHE</name>
<evidence type="ECO:0000313" key="1">
    <source>
        <dbReference type="EMBL" id="JAG41805.1"/>
    </source>
</evidence>
<reference evidence="1" key="1">
    <citation type="journal article" date="2014" name="PLoS ONE">
        <title>Transcriptome-Based Identification of ABC Transporters in the Western Tarnished Plant Bug Lygus hesperus.</title>
        <authorList>
            <person name="Hull J.J."/>
            <person name="Chaney K."/>
            <person name="Geib S.M."/>
            <person name="Fabrick J.A."/>
            <person name="Brent C.S."/>
            <person name="Walsh D."/>
            <person name="Lavine L.C."/>
        </authorList>
    </citation>
    <scope>NUCLEOTIDE SEQUENCE</scope>
</reference>
<protein>
    <submittedName>
        <fullName evidence="1">Uncharacterized protein K02A2.6</fullName>
    </submittedName>
</protein>
<reference evidence="1" key="2">
    <citation type="submission" date="2014-07" db="EMBL/GenBank/DDBJ databases">
        <authorList>
            <person name="Hull J."/>
        </authorList>
    </citation>
    <scope>NUCLEOTIDE SEQUENCE</scope>
</reference>
<dbReference type="InterPro" id="IPR021109">
    <property type="entry name" value="Peptidase_aspartic_dom_sf"/>
</dbReference>
<feature type="non-terminal residue" evidence="1">
    <location>
        <position position="1"/>
    </location>
</feature>
<proteinExistence type="predicted"/>
<gene>
    <name evidence="1" type="ORF">CM83_104195</name>
</gene>
<dbReference type="EMBL" id="GBHO01001799">
    <property type="protein sequence ID" value="JAG41805.1"/>
    <property type="molecule type" value="Transcribed_RNA"/>
</dbReference>
<accession>A0A0A9ZHK6</accession>
<organism evidence="1">
    <name type="scientific">Lygus hesperus</name>
    <name type="common">Western plant bug</name>
    <dbReference type="NCBI Taxonomy" id="30085"/>
    <lineage>
        <taxon>Eukaryota</taxon>
        <taxon>Metazoa</taxon>
        <taxon>Ecdysozoa</taxon>
        <taxon>Arthropoda</taxon>
        <taxon>Hexapoda</taxon>
        <taxon>Insecta</taxon>
        <taxon>Pterygota</taxon>
        <taxon>Neoptera</taxon>
        <taxon>Paraneoptera</taxon>
        <taxon>Hemiptera</taxon>
        <taxon>Heteroptera</taxon>
        <taxon>Panheteroptera</taxon>
        <taxon>Cimicomorpha</taxon>
        <taxon>Miridae</taxon>
        <taxon>Mirini</taxon>
        <taxon>Lygus</taxon>
    </lineage>
</organism>
<dbReference type="SUPFAM" id="SSF50630">
    <property type="entry name" value="Acid proteases"/>
    <property type="match status" value="1"/>
</dbReference>
<dbReference type="AlphaFoldDB" id="A0A0A9ZHK6"/>
<sequence>VSTACKYKDYTCHKCKVKGHLAPVCKTKPQHTNQFLDESTDFADDYCLSESFFCLKDSETDHNGIFSRNLSIDGLTHKFQIDTGAAQNVMSEEFYHKNFSSYCLVDNDI</sequence>
<feature type="non-terminal residue" evidence="1">
    <location>
        <position position="109"/>
    </location>
</feature>